<dbReference type="AlphaFoldDB" id="A0A076EG17"/>
<evidence type="ECO:0000313" key="1">
    <source>
        <dbReference type="EMBL" id="AII04137.1"/>
    </source>
</evidence>
<reference evidence="1 2" key="1">
    <citation type="submission" date="2014-07" db="EMBL/GenBank/DDBJ databases">
        <title>Genome Sequence of Rhodococcus opacus Strain R7, a Biodegrader of Mono- and Polycyclic Aromatic Hydrocarbons.</title>
        <authorList>
            <person name="Di Gennaro P."/>
            <person name="Zampolli J."/>
            <person name="Presti I."/>
            <person name="Cappelletti M."/>
            <person name="D'Ursi P."/>
            <person name="Orro A."/>
            <person name="Mezzelani A."/>
            <person name="Milanesi L."/>
        </authorList>
    </citation>
    <scope>NUCLEOTIDE SEQUENCE [LARGE SCALE GENOMIC DNA]</scope>
    <source>
        <strain evidence="1 2">R7</strain>
    </source>
</reference>
<proteinExistence type="predicted"/>
<gene>
    <name evidence="1" type="ORF">EP51_05805</name>
</gene>
<organism evidence="1 2">
    <name type="scientific">Rhodococcus opacus</name>
    <name type="common">Nocardia opaca</name>
    <dbReference type="NCBI Taxonomy" id="37919"/>
    <lineage>
        <taxon>Bacteria</taxon>
        <taxon>Bacillati</taxon>
        <taxon>Actinomycetota</taxon>
        <taxon>Actinomycetes</taxon>
        <taxon>Mycobacteriales</taxon>
        <taxon>Nocardiaceae</taxon>
        <taxon>Rhodococcus</taxon>
    </lineage>
</organism>
<dbReference type="EMBL" id="CP008947">
    <property type="protein sequence ID" value="AII04137.1"/>
    <property type="molecule type" value="Genomic_DNA"/>
</dbReference>
<name>A0A076EG17_RHOOP</name>
<evidence type="ECO:0000313" key="2">
    <source>
        <dbReference type="Proteomes" id="UP000028488"/>
    </source>
</evidence>
<protein>
    <submittedName>
        <fullName evidence="1">Uncharacterized protein</fullName>
    </submittedName>
</protein>
<dbReference type="Proteomes" id="UP000028488">
    <property type="component" value="Chromosome"/>
</dbReference>
<accession>A0A076EG17</accession>
<sequence length="59" mass="6638">MVRQAPQGQIRQSVLLSSGVREAILGEPVDFEWERLTDKDSYVFGATNMCPRRGGPQCR</sequence>